<keyword evidence="1" id="KW-0732">Signal</keyword>
<reference evidence="2 3" key="1">
    <citation type="submission" date="2020-10" db="EMBL/GenBank/DDBJ databases">
        <title>Connecting structure to function with the recovery of over 1000 high-quality activated sludge metagenome-assembled genomes encoding full-length rRNA genes using long-read sequencing.</title>
        <authorList>
            <person name="Singleton C.M."/>
            <person name="Petriglieri F."/>
            <person name="Kristensen J.M."/>
            <person name="Kirkegaard R.H."/>
            <person name="Michaelsen T.Y."/>
            <person name="Andersen M.H."/>
            <person name="Karst S.M."/>
            <person name="Dueholm M.S."/>
            <person name="Nielsen P.H."/>
            <person name="Albertsen M."/>
        </authorList>
    </citation>
    <scope>NUCLEOTIDE SEQUENCE [LARGE SCALE GENOMIC DNA]</scope>
    <source>
        <strain evidence="2">Ribe_18-Q3-R11-54_BAT3C.373</strain>
    </source>
</reference>
<organism evidence="2 3">
    <name type="scientific">Candidatus Defluviibacterium haderslevense</name>
    <dbReference type="NCBI Taxonomy" id="2981993"/>
    <lineage>
        <taxon>Bacteria</taxon>
        <taxon>Pseudomonadati</taxon>
        <taxon>Bacteroidota</taxon>
        <taxon>Saprospiria</taxon>
        <taxon>Saprospirales</taxon>
        <taxon>Saprospiraceae</taxon>
        <taxon>Candidatus Defluviibacterium</taxon>
    </lineage>
</organism>
<name>A0A9D7S821_9BACT</name>
<accession>A0A9D7S821</accession>
<evidence type="ECO:0000313" key="2">
    <source>
        <dbReference type="EMBL" id="MBK9716631.1"/>
    </source>
</evidence>
<sequence length="178" mass="20252">MNKLIFLSFIFLGLIACSPTLTPFSQKLYDDQKWSLEELQKIQFYLSDDIVLYRKVASGETTIKNGKIKMVNGEKIEEVIFKKGIPGVLIFMPKADRFAISFDSGTDPKYLIFGPNPKMSSRYVLLGKEWDRNSGQVTYDNQVYETYSGSAFAGLLVNLKRANQLERKSSEVKGRVIQ</sequence>
<evidence type="ECO:0000256" key="1">
    <source>
        <dbReference type="SAM" id="SignalP"/>
    </source>
</evidence>
<feature type="chain" id="PRO_5039043468" description="Lipoprotein" evidence="1">
    <location>
        <begin position="23"/>
        <end position="178"/>
    </location>
</feature>
<proteinExistence type="predicted"/>
<evidence type="ECO:0000313" key="3">
    <source>
        <dbReference type="Proteomes" id="UP000808349"/>
    </source>
</evidence>
<evidence type="ECO:0008006" key="4">
    <source>
        <dbReference type="Google" id="ProtNLM"/>
    </source>
</evidence>
<dbReference type="Proteomes" id="UP000808349">
    <property type="component" value="Unassembled WGS sequence"/>
</dbReference>
<comment type="caution">
    <text evidence="2">The sequence shown here is derived from an EMBL/GenBank/DDBJ whole genome shotgun (WGS) entry which is preliminary data.</text>
</comment>
<dbReference type="EMBL" id="JADKFW010000004">
    <property type="protein sequence ID" value="MBK9716631.1"/>
    <property type="molecule type" value="Genomic_DNA"/>
</dbReference>
<protein>
    <recommendedName>
        <fullName evidence="4">Lipoprotein</fullName>
    </recommendedName>
</protein>
<feature type="signal peptide" evidence="1">
    <location>
        <begin position="1"/>
        <end position="22"/>
    </location>
</feature>
<dbReference type="AlphaFoldDB" id="A0A9D7S821"/>
<dbReference type="PROSITE" id="PS51257">
    <property type="entry name" value="PROKAR_LIPOPROTEIN"/>
    <property type="match status" value="1"/>
</dbReference>
<gene>
    <name evidence="2" type="ORF">IPO85_03770</name>
</gene>